<dbReference type="InterPro" id="IPR013783">
    <property type="entry name" value="Ig-like_fold"/>
</dbReference>
<evidence type="ECO:0000256" key="2">
    <source>
        <dbReference type="ARBA" id="ARBA00022801"/>
    </source>
</evidence>
<evidence type="ECO:0000256" key="4">
    <source>
        <dbReference type="SAM" id="MobiDB-lite"/>
    </source>
</evidence>
<dbReference type="EMBL" id="JABCUV010000018">
    <property type="protein sequence ID" value="NMW94131.1"/>
    <property type="molecule type" value="Genomic_DNA"/>
</dbReference>
<protein>
    <submittedName>
        <fullName evidence="6">Glycogen debranching protein GlgX</fullName>
    </submittedName>
</protein>
<dbReference type="Gene3D" id="3.20.20.80">
    <property type="entry name" value="Glycosidases"/>
    <property type="match status" value="1"/>
</dbReference>
<evidence type="ECO:0000313" key="6">
    <source>
        <dbReference type="EMBL" id="NMW94131.1"/>
    </source>
</evidence>
<dbReference type="InterPro" id="IPR044505">
    <property type="entry name" value="GlgX_Isoamylase_N_E_set"/>
</dbReference>
<dbReference type="InterPro" id="IPR013780">
    <property type="entry name" value="Glyco_hydro_b"/>
</dbReference>
<gene>
    <name evidence="6" type="primary">glgX</name>
    <name evidence="6" type="ORF">HHJ74_10680</name>
</gene>
<dbReference type="InterPro" id="IPR017853">
    <property type="entry name" value="GH"/>
</dbReference>
<evidence type="ECO:0000259" key="5">
    <source>
        <dbReference type="SMART" id="SM00642"/>
    </source>
</evidence>
<proteinExistence type="inferred from homology"/>
<accession>A0A2J9KMA6</accession>
<evidence type="ECO:0000313" key="7">
    <source>
        <dbReference type="Proteomes" id="UP000582487"/>
    </source>
</evidence>
<organism evidence="6 7">
    <name type="scientific">Mobiluncus mulieris</name>
    <dbReference type="NCBI Taxonomy" id="2052"/>
    <lineage>
        <taxon>Bacteria</taxon>
        <taxon>Bacillati</taxon>
        <taxon>Actinomycetota</taxon>
        <taxon>Actinomycetes</taxon>
        <taxon>Actinomycetales</taxon>
        <taxon>Actinomycetaceae</taxon>
        <taxon>Mobiluncus</taxon>
    </lineage>
</organism>
<comment type="caution">
    <text evidence="6">The sequence shown here is derived from an EMBL/GenBank/DDBJ whole genome shotgun (WGS) entry which is preliminary data.</text>
</comment>
<feature type="region of interest" description="Disordered" evidence="4">
    <location>
        <begin position="1"/>
        <end position="27"/>
    </location>
</feature>
<dbReference type="Pfam" id="PF02922">
    <property type="entry name" value="CBM_48"/>
    <property type="match status" value="1"/>
</dbReference>
<feature type="domain" description="Glycosyl hydrolase family 13 catalytic" evidence="5">
    <location>
        <begin position="185"/>
        <end position="626"/>
    </location>
</feature>
<dbReference type="CDD" id="cd11326">
    <property type="entry name" value="AmyAc_Glg_debranch"/>
    <property type="match status" value="1"/>
</dbReference>
<dbReference type="InterPro" id="IPR006047">
    <property type="entry name" value="GH13_cat_dom"/>
</dbReference>
<evidence type="ECO:0000256" key="3">
    <source>
        <dbReference type="ARBA" id="ARBA00023295"/>
    </source>
</evidence>
<dbReference type="InterPro" id="IPR014756">
    <property type="entry name" value="Ig_E-set"/>
</dbReference>
<dbReference type="InterPro" id="IPR011837">
    <property type="entry name" value="Glycogen_debranch_GlgX"/>
</dbReference>
<dbReference type="GO" id="GO:0004135">
    <property type="term" value="F:amylo-alpha-1,6-glucosidase activity"/>
    <property type="evidence" value="ECO:0007669"/>
    <property type="project" value="InterPro"/>
</dbReference>
<dbReference type="NCBIfam" id="TIGR02100">
    <property type="entry name" value="glgX_debranch"/>
    <property type="match status" value="1"/>
</dbReference>
<comment type="similarity">
    <text evidence="1">Belongs to the glycosyl hydrolase 13 family.</text>
</comment>
<dbReference type="Pfam" id="PF00128">
    <property type="entry name" value="Alpha-amylase"/>
    <property type="match status" value="1"/>
</dbReference>
<name>A0A2J9KMA6_9ACTO</name>
<reference evidence="6 7" key="1">
    <citation type="submission" date="2020-04" db="EMBL/GenBank/DDBJ databases">
        <title>Antimicrobial susceptibility and clonality of vaginal-derived multi-drug resistant Mobiluncus isolates in China.</title>
        <authorList>
            <person name="Zhang X."/>
        </authorList>
    </citation>
    <scope>NUCLEOTIDE SEQUENCE [LARGE SCALE GENOMIC DNA]</scope>
    <source>
        <strain evidence="6 7">7</strain>
    </source>
</reference>
<dbReference type="InterPro" id="IPR004193">
    <property type="entry name" value="Glyco_hydro_13_N"/>
</dbReference>
<dbReference type="PANTHER" id="PTHR43002">
    <property type="entry name" value="GLYCOGEN DEBRANCHING ENZYME"/>
    <property type="match status" value="1"/>
</dbReference>
<dbReference type="SUPFAM" id="SSF51011">
    <property type="entry name" value="Glycosyl hydrolase domain"/>
    <property type="match status" value="1"/>
</dbReference>
<keyword evidence="2" id="KW-0378">Hydrolase</keyword>
<feature type="compositionally biased region" description="Basic and acidic residues" evidence="4">
    <location>
        <begin position="17"/>
        <end position="27"/>
    </location>
</feature>
<dbReference type="SUPFAM" id="SSF81296">
    <property type="entry name" value="E set domains"/>
    <property type="match status" value="1"/>
</dbReference>
<dbReference type="Gene3D" id="2.60.40.1180">
    <property type="entry name" value="Golgi alpha-mannosidase II"/>
    <property type="match status" value="1"/>
</dbReference>
<evidence type="ECO:0000256" key="1">
    <source>
        <dbReference type="ARBA" id="ARBA00008061"/>
    </source>
</evidence>
<dbReference type="GO" id="GO:0005980">
    <property type="term" value="P:glycogen catabolic process"/>
    <property type="evidence" value="ECO:0007669"/>
    <property type="project" value="InterPro"/>
</dbReference>
<keyword evidence="3" id="KW-0326">Glycosidase</keyword>
<dbReference type="RefSeq" id="WP_004016295.1">
    <property type="nucleotide sequence ID" value="NZ_CAMXYF010000019.1"/>
</dbReference>
<dbReference type="Proteomes" id="UP000582487">
    <property type="component" value="Unassembled WGS sequence"/>
</dbReference>
<dbReference type="AlphaFoldDB" id="A0A2J9KMA6"/>
<sequence>MHPEDPTTASFTPTKEIAPEPKIDPHHLGAHITETGVAFSVYAHQATAVELCLVTPDSDNNYRENRYRLRGPENGIWHGHIPGIRPGQIYGYRAYGPWNPDAGLFYNPQKILLDPYAKAITGTPHLGPRLYAHQVNDDLRPATHELKPDPLDSLPDAALGVVVNTNAFPVNDRPHTPWRNTVIYEAHVKGFTRTLPGIPPELQGTYAGLAHPVAIQYLRDLGVTAIELLPIHAKFTEPFLQQRGAVNYWGYSTLSYFAPEPSYATERAQSLGPQAVLDEVRGMVSLLHLAGIEVILDVVYNHTAEGGLHGTTLSLRGLDPQRYYVWNHGCPNQMVDYTGCGNSMDFTSTQVVGLMLDSLRYWAGEVGIDGFRFDLGVTLGRNRDQYAVRHPSFVGMATDPILAGCKLIAEPWDIGPNGWQTGNFPTPFADWNDRYRDAIRGFWLTDGSAQMHGRHAHGPHELATRISGSADLFASIVPELDRGPGSSINFVCAHDGFTLADLVSYNHKHNEANGENNRDGSDNNHSWNHEYEGHVLRGRQYSNDPKVVEQVVQVAPLRLRNLRNMWGTLAISAGTPMVLAGDEFGNTQNGNNNAYCVDSPLSWLDWNWLPWQNALHETARYLLQLRAKHPVMRPDCFASGTPVQGDKLADLSWYDRDGIPLTPGAWHDPRNRVMQMLRSGTRWNDVDLLVMINGTMDQVEINPPVARSRVFNLMWDSSWPNPTTRSEESPDSLGVSGYDIDLADSLAPTGTEGDSASGGGLAAEVGLVPGAGVDLTGPATELPVTVRGMTSKMSAMSMRIFFAEIPDSPCEDSQIDLLNVLGKLRNRA</sequence>
<dbReference type="SUPFAM" id="SSF51445">
    <property type="entry name" value="(Trans)glycosidases"/>
    <property type="match status" value="1"/>
</dbReference>
<dbReference type="CDD" id="cd02856">
    <property type="entry name" value="E_set_GDE_Isoamylase_N"/>
    <property type="match status" value="1"/>
</dbReference>
<dbReference type="SMART" id="SM00642">
    <property type="entry name" value="Aamy"/>
    <property type="match status" value="1"/>
</dbReference>
<dbReference type="Gene3D" id="2.60.40.10">
    <property type="entry name" value="Immunoglobulins"/>
    <property type="match status" value="1"/>
</dbReference>